<keyword evidence="1 2" id="KW-0443">Lipid metabolism</keyword>
<evidence type="ECO:0000313" key="4">
    <source>
        <dbReference type="EMBL" id="GFF34226.1"/>
    </source>
</evidence>
<dbReference type="InterPro" id="IPR027417">
    <property type="entry name" value="P-loop_NTPase"/>
</dbReference>
<proteinExistence type="predicted"/>
<dbReference type="CDD" id="cd07216">
    <property type="entry name" value="Pat17_PNPLA8_PNPLA9_like3"/>
    <property type="match status" value="1"/>
</dbReference>
<dbReference type="GO" id="GO:0043531">
    <property type="term" value="F:ADP binding"/>
    <property type="evidence" value="ECO:0007669"/>
    <property type="project" value="InterPro"/>
</dbReference>
<organism evidence="4 5">
    <name type="scientific">Aspergillus udagawae</name>
    <dbReference type="NCBI Taxonomy" id="91492"/>
    <lineage>
        <taxon>Eukaryota</taxon>
        <taxon>Fungi</taxon>
        <taxon>Dikarya</taxon>
        <taxon>Ascomycota</taxon>
        <taxon>Pezizomycotina</taxon>
        <taxon>Eurotiomycetes</taxon>
        <taxon>Eurotiomycetidae</taxon>
        <taxon>Eurotiales</taxon>
        <taxon>Aspergillaceae</taxon>
        <taxon>Aspergillus</taxon>
        <taxon>Aspergillus subgen. Fumigati</taxon>
    </lineage>
</organism>
<dbReference type="Pfam" id="PF13374">
    <property type="entry name" value="TPR_10"/>
    <property type="match status" value="3"/>
</dbReference>
<dbReference type="SUPFAM" id="SSF52540">
    <property type="entry name" value="P-loop containing nucleoside triphosphate hydrolases"/>
    <property type="match status" value="1"/>
</dbReference>
<dbReference type="GO" id="GO:0046486">
    <property type="term" value="P:glycerolipid metabolic process"/>
    <property type="evidence" value="ECO:0007669"/>
    <property type="project" value="UniProtKB-ARBA"/>
</dbReference>
<dbReference type="InterPro" id="IPR016035">
    <property type="entry name" value="Acyl_Trfase/lysoPLipase"/>
</dbReference>
<accession>A0A8H3NQJ2</accession>
<dbReference type="InterPro" id="IPR002641">
    <property type="entry name" value="PNPLA_dom"/>
</dbReference>
<dbReference type="GO" id="GO:0016787">
    <property type="term" value="F:hydrolase activity"/>
    <property type="evidence" value="ECO:0007669"/>
    <property type="project" value="UniProtKB-UniRule"/>
</dbReference>
<evidence type="ECO:0000259" key="3">
    <source>
        <dbReference type="PROSITE" id="PS51635"/>
    </source>
</evidence>
<dbReference type="Gene3D" id="3.40.50.300">
    <property type="entry name" value="P-loop containing nucleotide triphosphate hydrolases"/>
    <property type="match status" value="1"/>
</dbReference>
<dbReference type="SMART" id="SM00382">
    <property type="entry name" value="AAA"/>
    <property type="match status" value="1"/>
</dbReference>
<dbReference type="GO" id="GO:0016042">
    <property type="term" value="P:lipid catabolic process"/>
    <property type="evidence" value="ECO:0007669"/>
    <property type="project" value="UniProtKB-UniRule"/>
</dbReference>
<reference evidence="4 5" key="1">
    <citation type="submission" date="2020-01" db="EMBL/GenBank/DDBJ databases">
        <title>Draft genome sequence of Aspergillus udagawae IFM 46972.</title>
        <authorList>
            <person name="Takahashi H."/>
            <person name="Yaguchi T."/>
        </authorList>
    </citation>
    <scope>NUCLEOTIDE SEQUENCE [LARGE SCALE GENOMIC DNA]</scope>
    <source>
        <strain evidence="4 5">IFM 46972</strain>
    </source>
</reference>
<protein>
    <submittedName>
        <fullName evidence="4">Nephrocystin-3</fullName>
    </submittedName>
</protein>
<dbReference type="InterPro" id="IPR002182">
    <property type="entry name" value="NB-ARC"/>
</dbReference>
<feature type="short sequence motif" description="DGA/G" evidence="2">
    <location>
        <begin position="211"/>
        <end position="213"/>
    </location>
</feature>
<evidence type="ECO:0000313" key="5">
    <source>
        <dbReference type="Proteomes" id="UP000465221"/>
    </source>
</evidence>
<dbReference type="Pfam" id="PF00931">
    <property type="entry name" value="NB-ARC"/>
    <property type="match status" value="1"/>
</dbReference>
<dbReference type="SUPFAM" id="SSF48452">
    <property type="entry name" value="TPR-like"/>
    <property type="match status" value="5"/>
</dbReference>
<feature type="domain" description="PNPLA" evidence="3">
    <location>
        <begin position="23"/>
        <end position="224"/>
    </location>
</feature>
<dbReference type="Pfam" id="PF13424">
    <property type="entry name" value="TPR_12"/>
    <property type="match status" value="3"/>
</dbReference>
<dbReference type="InterPro" id="IPR053137">
    <property type="entry name" value="NLR-like"/>
</dbReference>
<dbReference type="Pfam" id="PF01734">
    <property type="entry name" value="Patatin"/>
    <property type="match status" value="1"/>
</dbReference>
<dbReference type="PANTHER" id="PTHR46082">
    <property type="entry name" value="ATP/GTP-BINDING PROTEIN-RELATED"/>
    <property type="match status" value="1"/>
</dbReference>
<gene>
    <name evidence="4" type="ORF">IFM46972_04153</name>
</gene>
<evidence type="ECO:0000256" key="2">
    <source>
        <dbReference type="PROSITE-ProRule" id="PRU01161"/>
    </source>
</evidence>
<dbReference type="PANTHER" id="PTHR46082:SF6">
    <property type="entry name" value="AAA+ ATPASE DOMAIN-CONTAINING PROTEIN-RELATED"/>
    <property type="match status" value="1"/>
</dbReference>
<comment type="caution">
    <text evidence="4">The sequence shown here is derived from an EMBL/GenBank/DDBJ whole genome shotgun (WGS) entry which is preliminary data.</text>
</comment>
<sequence length="1298" mass="144461">MQAQTSKTSGEPNPVDTTGLCLLSLDGGGVRGLSTLFILKTIMDRLNRDRRDAKLPSVKPCEVFDLIGGTSTGGLIAIMLGRLEMDVDECISAYIELIRVIFEGKLNLLPVGGTGKIKSRFDSRKLRDAIMDVAARHGVNGTEPFNDGRERGTKVFVCATAKETSGVTRLRSYSLAEEPDIPATICEAALATSAATGFFTPVLIGPRCFVDGALGANNPVDEVEGEASNIWCPDTGDLKPLVKCFISIGTGNPGKRAIEDNLFKFFSKTLVAISTETEETERKFIARWAGHFNQKRFFRFNVEQGLQNVGLTEYKEQGLIEAATHEYIAHQNQKFRVRDCVQNLRQKQYATGVRFDKVVREYEYLIMLKTNSGGVFRNIPFPRNQGFVGRDEQLDKLEELLFPPGRQHKVAVTGLGGVGKTQLALEIAYRIQETRPECSIFWIPATNLEALEQTYLKIAEQLALPGLEEEQADAKKLLKDYLCDSNAGQWLLIFDNADDINMWFGQTEANAEPCGLSEYIPWSKTGSVLFTTRFKKIAAKLAKQNVIEIPAMDEEQATKLLSERLGDKSLLHKKEEVALLLKELVYLPLAIVQAASYMNENCVSSISDYRSLLSGQEDRVIDLLSEGFEDDWRTHHHTNPVATTWLISFEQIQRTQPFAADILCFMASIEPADIPQSILPPAPTSKAWIEAIGTLKGYAFVSRRPVAQSFDLHRLVHLATRNWLRKNEILSKWTITALTRLEEIFPDDEHTNRDIWNGYLPHVISLLEREEVKNAEGEIESMRYGLIFKLAMCLSVDGRVMEVVNYLEEHYDWHKRQFDESHPSRLVSQHELASAYQANGQIAQAVDLLEHVVMVEGKTLAEEHPDRLASQHALARAYQANGQIKQAVELLEHVVTVKERTLAEEHPSQLASQHALAHAYEANGQITQAVDLLKHVVTVRERTLAEEHPDRLTSQHELACAYQANGQVKQAVELLEHVVMVEGRTLAKEHPSLVASQCALAGAYQANGQITQAVELLEHAFTVRDRTLAEEHPSQLGLQHALARAYQANGQIAQAVDLLEHVVMVEGKTLAEEHPSRLMSQHELACAYQANGQITQAVELLEHIVMVEGRTLAKEHPSRLASQHALASAYQANGQIKQAVELFEYVVMVQERTLDKEHPSQLASQHALASAYQANGQIAQAVELLEHVVMVEGKTLAEEHPDRLISQHALASAYQANGQIKQAVELLEHIVAVNERTLAQEHPSRLASQRALAQLLLQMSPRSATSNLQGGLSTTFNLLCIGGLSIFWSVVRYIFGPG</sequence>
<dbReference type="InterPro" id="IPR019734">
    <property type="entry name" value="TPR_rpt"/>
</dbReference>
<feature type="short sequence motif" description="GXSXG" evidence="2">
    <location>
        <begin position="69"/>
        <end position="73"/>
    </location>
</feature>
<dbReference type="SMART" id="SM00028">
    <property type="entry name" value="TPR"/>
    <property type="match status" value="10"/>
</dbReference>
<dbReference type="InterPro" id="IPR003593">
    <property type="entry name" value="AAA+_ATPase"/>
</dbReference>
<name>A0A8H3NQJ2_9EURO</name>
<evidence type="ECO:0000256" key="1">
    <source>
        <dbReference type="ARBA" id="ARBA00023098"/>
    </source>
</evidence>
<feature type="short sequence motif" description="GXGXXG" evidence="2">
    <location>
        <begin position="27"/>
        <end position="32"/>
    </location>
</feature>
<dbReference type="EMBL" id="BLKC01000023">
    <property type="protein sequence ID" value="GFF34226.1"/>
    <property type="molecule type" value="Genomic_DNA"/>
</dbReference>
<keyword evidence="2" id="KW-0442">Lipid degradation</keyword>
<dbReference type="Gene3D" id="1.25.40.10">
    <property type="entry name" value="Tetratricopeptide repeat domain"/>
    <property type="match status" value="3"/>
</dbReference>
<dbReference type="InterPro" id="IPR011990">
    <property type="entry name" value="TPR-like_helical_dom_sf"/>
</dbReference>
<dbReference type="PROSITE" id="PS51635">
    <property type="entry name" value="PNPLA"/>
    <property type="match status" value="1"/>
</dbReference>
<feature type="active site" description="Proton acceptor" evidence="2">
    <location>
        <position position="211"/>
    </location>
</feature>
<dbReference type="Gene3D" id="3.40.1090.10">
    <property type="entry name" value="Cytosolic phospholipase A2 catalytic domain"/>
    <property type="match status" value="1"/>
</dbReference>
<dbReference type="Proteomes" id="UP000465221">
    <property type="component" value="Unassembled WGS sequence"/>
</dbReference>
<dbReference type="SUPFAM" id="SSF52151">
    <property type="entry name" value="FabD/lysophospholipase-like"/>
    <property type="match status" value="1"/>
</dbReference>
<keyword evidence="2" id="KW-0378">Hydrolase</keyword>
<feature type="active site" description="Nucleophile" evidence="2">
    <location>
        <position position="71"/>
    </location>
</feature>